<accession>A0ABX1SIQ0</accession>
<feature type="domain" description="ABC transmembrane type-1" evidence="9">
    <location>
        <begin position="317"/>
        <end position="507"/>
    </location>
</feature>
<feature type="transmembrane region" description="Helical" evidence="8">
    <location>
        <begin position="431"/>
        <end position="456"/>
    </location>
</feature>
<dbReference type="PANTHER" id="PTHR43357:SF3">
    <property type="entry name" value="FE(3+)-TRANSPORT SYSTEM PERMEASE PROTEIN FBPB 2"/>
    <property type="match status" value="1"/>
</dbReference>
<comment type="similarity">
    <text evidence="8">Belongs to the binding-protein-dependent transport system permease family.</text>
</comment>
<keyword evidence="2 8" id="KW-0813">Transport</keyword>
<evidence type="ECO:0000256" key="8">
    <source>
        <dbReference type="RuleBase" id="RU363032"/>
    </source>
</evidence>
<keyword evidence="11" id="KW-1185">Reference proteome</keyword>
<feature type="transmembrane region" description="Helical" evidence="8">
    <location>
        <begin position="489"/>
        <end position="508"/>
    </location>
</feature>
<feature type="transmembrane region" description="Helical" evidence="8">
    <location>
        <begin position="62"/>
        <end position="87"/>
    </location>
</feature>
<feature type="transmembrane region" description="Helical" evidence="8">
    <location>
        <begin position="20"/>
        <end position="42"/>
    </location>
</feature>
<dbReference type="SUPFAM" id="SSF161098">
    <property type="entry name" value="MetI-like"/>
    <property type="match status" value="2"/>
</dbReference>
<feature type="transmembrane region" description="Helical" evidence="8">
    <location>
        <begin position="390"/>
        <end position="410"/>
    </location>
</feature>
<keyword evidence="4" id="KW-0997">Cell inner membrane</keyword>
<sequence>MTRAVAVGSGRRLRYPPLRLAAAFAVALLSLVPLLYVVIGTIELGWDEAVALVWRPRVGELLVNTVTLTVLGMVASAIIGTGAAWLVERTSLPGRGVWTGLMAAPLAVPAFVNSFGWYSLTPAVEGLGGAVLITTLSYFPLVYLPVAAVLRGVDPAFEEMSRALGNGPWRTFFRVVLPQLRPALLGGVLLVGLHLLAEFGALQSLRFETFTTAIYDSFKSTFNGGAATMLAGVLVLGCLLLLLAELRLAGRARVARVGAGAARRLVAHPLGRWAVPAIAAMVLLVLLALGVPLFSLGYWLVTGTSTAFPLGALAQTAGTSIGLGLLGAVATTALAFPVAWLSVRHLGRLSRVIERSTYIGNSLPGIVVALALITLAINVLPGLYQTTVMLVAAYAILFMPRAMVSLRAALTQLPPELDDAARALGARPAGVLWRVTVPLIARGLGSGAALVFLAVVTELTSTLLLAPIGTQTLATEFWSYSYSIKYGAAAPYAVLMILISAPAAYLLTREARR</sequence>
<evidence type="ECO:0000256" key="4">
    <source>
        <dbReference type="ARBA" id="ARBA00022519"/>
    </source>
</evidence>
<evidence type="ECO:0000256" key="2">
    <source>
        <dbReference type="ARBA" id="ARBA00022448"/>
    </source>
</evidence>
<dbReference type="EMBL" id="JAAXLA010000066">
    <property type="protein sequence ID" value="NMI00830.1"/>
    <property type="molecule type" value="Genomic_DNA"/>
</dbReference>
<gene>
    <name evidence="10" type="ORF">HF526_26500</name>
</gene>
<evidence type="ECO:0000259" key="9">
    <source>
        <dbReference type="PROSITE" id="PS50928"/>
    </source>
</evidence>
<feature type="transmembrane region" description="Helical" evidence="8">
    <location>
        <begin position="126"/>
        <end position="150"/>
    </location>
</feature>
<feature type="transmembrane region" description="Helical" evidence="8">
    <location>
        <begin position="222"/>
        <end position="243"/>
    </location>
</feature>
<name>A0ABX1SIQ0_9PSEU</name>
<feature type="transmembrane region" description="Helical" evidence="8">
    <location>
        <begin position="273"/>
        <end position="301"/>
    </location>
</feature>
<comment type="subcellular location">
    <subcellularLocation>
        <location evidence="1">Cell inner membrane</location>
        <topology evidence="1">Multi-pass membrane protein</topology>
    </subcellularLocation>
    <subcellularLocation>
        <location evidence="8">Cell membrane</location>
        <topology evidence="8">Multi-pass membrane protein</topology>
    </subcellularLocation>
</comment>
<evidence type="ECO:0000256" key="7">
    <source>
        <dbReference type="ARBA" id="ARBA00023136"/>
    </source>
</evidence>
<dbReference type="InterPro" id="IPR000515">
    <property type="entry name" value="MetI-like"/>
</dbReference>
<organism evidence="10 11">
    <name type="scientific">Pseudonocardia acidicola</name>
    <dbReference type="NCBI Taxonomy" id="2724939"/>
    <lineage>
        <taxon>Bacteria</taxon>
        <taxon>Bacillati</taxon>
        <taxon>Actinomycetota</taxon>
        <taxon>Actinomycetes</taxon>
        <taxon>Pseudonocardiales</taxon>
        <taxon>Pseudonocardiaceae</taxon>
        <taxon>Pseudonocardia</taxon>
    </lineage>
</organism>
<feature type="domain" description="ABC transmembrane type-1" evidence="9">
    <location>
        <begin position="62"/>
        <end position="247"/>
    </location>
</feature>
<evidence type="ECO:0000256" key="3">
    <source>
        <dbReference type="ARBA" id="ARBA00022475"/>
    </source>
</evidence>
<keyword evidence="7 8" id="KW-0472">Membrane</keyword>
<reference evidence="10 11" key="1">
    <citation type="submission" date="2020-04" db="EMBL/GenBank/DDBJ databases">
        <authorList>
            <person name="Klaysubun C."/>
            <person name="Duangmal K."/>
            <person name="Lipun K."/>
        </authorList>
    </citation>
    <scope>NUCLEOTIDE SEQUENCE [LARGE SCALE GENOMIC DNA]</scope>
    <source>
        <strain evidence="10 11">K10HN5</strain>
    </source>
</reference>
<keyword evidence="6 8" id="KW-1133">Transmembrane helix</keyword>
<evidence type="ECO:0000256" key="6">
    <source>
        <dbReference type="ARBA" id="ARBA00022989"/>
    </source>
</evidence>
<protein>
    <submittedName>
        <fullName evidence="10">Iron ABC transporter permease</fullName>
    </submittedName>
</protein>
<evidence type="ECO:0000256" key="1">
    <source>
        <dbReference type="ARBA" id="ARBA00004429"/>
    </source>
</evidence>
<feature type="transmembrane region" description="Helical" evidence="8">
    <location>
        <begin position="99"/>
        <end position="120"/>
    </location>
</feature>
<evidence type="ECO:0000313" key="10">
    <source>
        <dbReference type="EMBL" id="NMI00830.1"/>
    </source>
</evidence>
<evidence type="ECO:0000256" key="5">
    <source>
        <dbReference type="ARBA" id="ARBA00022692"/>
    </source>
</evidence>
<dbReference type="RefSeq" id="WP_169384298.1">
    <property type="nucleotide sequence ID" value="NZ_JAAXLA010000066.1"/>
</dbReference>
<keyword evidence="3" id="KW-1003">Cell membrane</keyword>
<evidence type="ECO:0000313" key="11">
    <source>
        <dbReference type="Proteomes" id="UP000820669"/>
    </source>
</evidence>
<dbReference type="Gene3D" id="1.10.3720.10">
    <property type="entry name" value="MetI-like"/>
    <property type="match status" value="2"/>
</dbReference>
<keyword evidence="5 8" id="KW-0812">Transmembrane</keyword>
<dbReference type="PROSITE" id="PS50928">
    <property type="entry name" value="ABC_TM1"/>
    <property type="match status" value="2"/>
</dbReference>
<comment type="caution">
    <text evidence="10">The sequence shown here is derived from an EMBL/GenBank/DDBJ whole genome shotgun (WGS) entry which is preliminary data.</text>
</comment>
<feature type="transmembrane region" description="Helical" evidence="8">
    <location>
        <begin position="363"/>
        <end position="384"/>
    </location>
</feature>
<feature type="transmembrane region" description="Helical" evidence="8">
    <location>
        <begin position="321"/>
        <end position="343"/>
    </location>
</feature>
<dbReference type="Proteomes" id="UP000820669">
    <property type="component" value="Unassembled WGS sequence"/>
</dbReference>
<dbReference type="PANTHER" id="PTHR43357">
    <property type="entry name" value="INNER MEMBRANE ABC TRANSPORTER PERMEASE PROTEIN YDCV"/>
    <property type="match status" value="1"/>
</dbReference>
<dbReference type="InterPro" id="IPR035906">
    <property type="entry name" value="MetI-like_sf"/>
</dbReference>
<dbReference type="Pfam" id="PF00528">
    <property type="entry name" value="BPD_transp_1"/>
    <property type="match status" value="2"/>
</dbReference>
<dbReference type="CDD" id="cd06261">
    <property type="entry name" value="TM_PBP2"/>
    <property type="match status" value="2"/>
</dbReference>
<proteinExistence type="inferred from homology"/>
<feature type="transmembrane region" description="Helical" evidence="8">
    <location>
        <begin position="183"/>
        <end position="202"/>
    </location>
</feature>